<dbReference type="Pfam" id="PF01337">
    <property type="entry name" value="Barstar"/>
    <property type="match status" value="1"/>
</dbReference>
<evidence type="ECO:0000313" key="4">
    <source>
        <dbReference type="Proteomes" id="UP000619512"/>
    </source>
</evidence>
<reference evidence="3" key="1">
    <citation type="journal article" date="2014" name="Int. J. Syst. Evol. Microbiol.">
        <title>Complete genome sequence of Corynebacterium casei LMG S-19264T (=DSM 44701T), isolated from a smear-ripened cheese.</title>
        <authorList>
            <consortium name="US DOE Joint Genome Institute (JGI-PGF)"/>
            <person name="Walter F."/>
            <person name="Albersmeier A."/>
            <person name="Kalinowski J."/>
            <person name="Ruckert C."/>
        </authorList>
    </citation>
    <scope>NUCLEOTIDE SEQUENCE</scope>
    <source>
        <strain evidence="3">KCTC 12344</strain>
    </source>
</reference>
<name>A0AA87XZ45_9BURK</name>
<organism evidence="3 4">
    <name type="scientific">Pseudoduganella plicata</name>
    <dbReference type="NCBI Taxonomy" id="321984"/>
    <lineage>
        <taxon>Bacteria</taxon>
        <taxon>Pseudomonadati</taxon>
        <taxon>Pseudomonadota</taxon>
        <taxon>Betaproteobacteria</taxon>
        <taxon>Burkholderiales</taxon>
        <taxon>Oxalobacteraceae</taxon>
        <taxon>Telluria group</taxon>
        <taxon>Pseudoduganella</taxon>
    </lineage>
</organism>
<dbReference type="SUPFAM" id="SSF52038">
    <property type="entry name" value="Barstar-related"/>
    <property type="match status" value="1"/>
</dbReference>
<evidence type="ECO:0000256" key="1">
    <source>
        <dbReference type="ARBA" id="ARBA00006845"/>
    </source>
</evidence>
<dbReference type="Proteomes" id="UP000619512">
    <property type="component" value="Unassembled WGS sequence"/>
</dbReference>
<dbReference type="EMBL" id="BMWW01000001">
    <property type="protein sequence ID" value="GGY73443.1"/>
    <property type="molecule type" value="Genomic_DNA"/>
</dbReference>
<proteinExistence type="inferred from homology"/>
<feature type="domain" description="Barstar (barnase inhibitor)" evidence="2">
    <location>
        <begin position="16"/>
        <end position="92"/>
    </location>
</feature>
<comment type="caution">
    <text evidence="3">The sequence shown here is derived from an EMBL/GenBank/DDBJ whole genome shotgun (WGS) entry which is preliminary data.</text>
</comment>
<accession>A0AA87XZ45</accession>
<dbReference type="InterPro" id="IPR035905">
    <property type="entry name" value="Barstar-like_sf"/>
</dbReference>
<gene>
    <name evidence="3" type="ORF">GCM10007388_01950</name>
</gene>
<comment type="similarity">
    <text evidence="1">Belongs to the barstar family.</text>
</comment>
<evidence type="ECO:0000313" key="3">
    <source>
        <dbReference type="EMBL" id="GGY73443.1"/>
    </source>
</evidence>
<sequence length="113" mass="12802">MPRVNGPGEFVGFVKSGVSSVDDLFAELDRALAFPWYFGGNWNAVSDCLRDFQWRQETEIALVHQDVPGIANDELVLYLEILIYCILDWKKDGTRRFAVFSPSSAKAVLREIC</sequence>
<reference evidence="3" key="2">
    <citation type="submission" date="2022-12" db="EMBL/GenBank/DDBJ databases">
        <authorList>
            <person name="Sun Q."/>
            <person name="Kim S."/>
        </authorList>
    </citation>
    <scope>NUCLEOTIDE SEQUENCE</scope>
    <source>
        <strain evidence="3">KCTC 12344</strain>
    </source>
</reference>
<protein>
    <recommendedName>
        <fullName evidence="2">Barstar (barnase inhibitor) domain-containing protein</fullName>
    </recommendedName>
</protein>
<dbReference type="AlphaFoldDB" id="A0AA87XZ45"/>
<dbReference type="InterPro" id="IPR000468">
    <property type="entry name" value="Barstar"/>
</dbReference>
<dbReference type="Gene3D" id="3.30.370.10">
    <property type="entry name" value="Barstar-like"/>
    <property type="match status" value="1"/>
</dbReference>
<evidence type="ECO:0000259" key="2">
    <source>
        <dbReference type="Pfam" id="PF01337"/>
    </source>
</evidence>